<dbReference type="Proteomes" id="UP000823891">
    <property type="component" value="Unassembled WGS sequence"/>
</dbReference>
<dbReference type="AlphaFoldDB" id="A0A9D2NF59"/>
<evidence type="ECO:0000313" key="2">
    <source>
        <dbReference type="Proteomes" id="UP000823891"/>
    </source>
</evidence>
<dbReference type="EMBL" id="DWWS01000018">
    <property type="protein sequence ID" value="HJC22855.1"/>
    <property type="molecule type" value="Genomic_DNA"/>
</dbReference>
<name>A0A9D2NF59_9FIRM</name>
<reference evidence="1" key="1">
    <citation type="journal article" date="2021" name="PeerJ">
        <title>Extensive microbial diversity within the chicken gut microbiome revealed by metagenomics and culture.</title>
        <authorList>
            <person name="Gilroy R."/>
            <person name="Ravi A."/>
            <person name="Getino M."/>
            <person name="Pursley I."/>
            <person name="Horton D.L."/>
            <person name="Alikhan N.F."/>
            <person name="Baker D."/>
            <person name="Gharbi K."/>
            <person name="Hall N."/>
            <person name="Watson M."/>
            <person name="Adriaenssens E.M."/>
            <person name="Foster-Nyarko E."/>
            <person name="Jarju S."/>
            <person name="Secka A."/>
            <person name="Antonio M."/>
            <person name="Oren A."/>
            <person name="Chaudhuri R.R."/>
            <person name="La Ragione R."/>
            <person name="Hildebrand F."/>
            <person name="Pallen M.J."/>
        </authorList>
    </citation>
    <scope>NUCLEOTIDE SEQUENCE</scope>
    <source>
        <strain evidence="1">USAMLcec2-132</strain>
    </source>
</reference>
<gene>
    <name evidence="1" type="ORF">H9761_04025</name>
</gene>
<sequence>MRLKIIKLKDADWNRYIICRIDDSRIVAIKEGNAQATPIVITLPEGYTVGGGFGSVQKFAGAAFAAKENQHKK</sequence>
<reference evidence="1" key="2">
    <citation type="submission" date="2021-04" db="EMBL/GenBank/DDBJ databases">
        <authorList>
            <person name="Gilroy R."/>
        </authorList>
    </citation>
    <scope>NUCLEOTIDE SEQUENCE</scope>
    <source>
        <strain evidence="1">USAMLcec2-132</strain>
    </source>
</reference>
<evidence type="ECO:0000313" key="1">
    <source>
        <dbReference type="EMBL" id="HJC22855.1"/>
    </source>
</evidence>
<organism evidence="1 2">
    <name type="scientific">Candidatus Eisenbergiella merdavium</name>
    <dbReference type="NCBI Taxonomy" id="2838551"/>
    <lineage>
        <taxon>Bacteria</taxon>
        <taxon>Bacillati</taxon>
        <taxon>Bacillota</taxon>
        <taxon>Clostridia</taxon>
        <taxon>Lachnospirales</taxon>
        <taxon>Lachnospiraceae</taxon>
        <taxon>Eisenbergiella</taxon>
    </lineage>
</organism>
<accession>A0A9D2NF59</accession>
<protein>
    <submittedName>
        <fullName evidence="1">Uncharacterized protein</fullName>
    </submittedName>
</protein>
<proteinExistence type="predicted"/>
<comment type="caution">
    <text evidence="1">The sequence shown here is derived from an EMBL/GenBank/DDBJ whole genome shotgun (WGS) entry which is preliminary data.</text>
</comment>